<dbReference type="CDD" id="cd06121">
    <property type="entry name" value="cupin_YML079wp"/>
    <property type="match status" value="1"/>
</dbReference>
<dbReference type="InterPro" id="IPR039935">
    <property type="entry name" value="YML079W-like"/>
</dbReference>
<sequence length="167" mass="18793">MQYPDKYTLIEQLQLESHQEGGYFRRTFASGFSQSVEWSADTRPAASSIYYLLTDEQPTGHWHRNRSDIMHYFQLGAPLHYHTISPTGEYQHVVLGPDLANGHQLQLLVPGGYWKASHLPRGEYGLISEAVVPGFVVEDMDFATADDIADLVEPVDLRALSAFVRGL</sequence>
<dbReference type="Proteomes" id="UP000441399">
    <property type="component" value="Unassembled WGS sequence"/>
</dbReference>
<dbReference type="InterPro" id="IPR011051">
    <property type="entry name" value="RmlC_Cupin_sf"/>
</dbReference>
<dbReference type="InterPro" id="IPR014710">
    <property type="entry name" value="RmlC-like_jellyroll"/>
</dbReference>
<reference evidence="2 3" key="1">
    <citation type="submission" date="2019-11" db="EMBL/GenBank/DDBJ databases">
        <authorList>
            <person name="Holert J."/>
        </authorList>
    </citation>
    <scope>NUCLEOTIDE SEQUENCE [LARGE SCALE GENOMIC DNA]</scope>
    <source>
        <strain evidence="2">SB11_3</strain>
    </source>
</reference>
<dbReference type="PANTHER" id="PTHR33387">
    <property type="entry name" value="RMLC-LIKE JELLY ROLL FOLD PROTEIN"/>
    <property type="match status" value="1"/>
</dbReference>
<feature type="domain" description="DUF985" evidence="1">
    <location>
        <begin position="8"/>
        <end position="143"/>
    </location>
</feature>
<gene>
    <name evidence="2" type="ORF">OPDIPICF_03723</name>
</gene>
<protein>
    <recommendedName>
        <fullName evidence="1">DUF985 domain-containing protein</fullName>
    </recommendedName>
</protein>
<keyword evidence="3" id="KW-1185">Reference proteome</keyword>
<dbReference type="Pfam" id="PF06172">
    <property type="entry name" value="Cupin_5"/>
    <property type="match status" value="1"/>
</dbReference>
<dbReference type="PANTHER" id="PTHR33387:SF3">
    <property type="entry name" value="DUF985 DOMAIN-CONTAINING PROTEIN"/>
    <property type="match status" value="1"/>
</dbReference>
<dbReference type="InterPro" id="IPR009327">
    <property type="entry name" value="Cupin_DUF985"/>
</dbReference>
<dbReference type="EMBL" id="CACSIO010000002">
    <property type="protein sequence ID" value="CAA0091849.1"/>
    <property type="molecule type" value="Genomic_DNA"/>
</dbReference>
<accession>A0A5S9NNC1</accession>
<proteinExistence type="predicted"/>
<dbReference type="OrthoDB" id="9798288at2"/>
<evidence type="ECO:0000259" key="1">
    <source>
        <dbReference type="Pfam" id="PF06172"/>
    </source>
</evidence>
<evidence type="ECO:0000313" key="2">
    <source>
        <dbReference type="EMBL" id="CAA0091849.1"/>
    </source>
</evidence>
<dbReference type="Gene3D" id="2.60.120.10">
    <property type="entry name" value="Jelly Rolls"/>
    <property type="match status" value="1"/>
</dbReference>
<name>A0A5S9NNC1_9GAMM</name>
<evidence type="ECO:0000313" key="3">
    <source>
        <dbReference type="Proteomes" id="UP000441399"/>
    </source>
</evidence>
<organism evidence="2 3">
    <name type="scientific">BD1-7 clade bacterium</name>
    <dbReference type="NCBI Taxonomy" id="2029982"/>
    <lineage>
        <taxon>Bacteria</taxon>
        <taxon>Pseudomonadati</taxon>
        <taxon>Pseudomonadota</taxon>
        <taxon>Gammaproteobacteria</taxon>
        <taxon>Cellvibrionales</taxon>
        <taxon>Spongiibacteraceae</taxon>
        <taxon>BD1-7 clade</taxon>
    </lineage>
</organism>
<dbReference type="AlphaFoldDB" id="A0A5S9NNC1"/>
<dbReference type="SUPFAM" id="SSF51182">
    <property type="entry name" value="RmlC-like cupins"/>
    <property type="match status" value="1"/>
</dbReference>